<feature type="site" description="Important for catalytic activity, responsible for pKa modulation of the active site Glu and correct orientation of both the proton donor and substrate" evidence="9">
    <location>
        <position position="156"/>
    </location>
</feature>
<organism evidence="12 13">
    <name type="scientific">Exidia glandulosa HHB12029</name>
    <dbReference type="NCBI Taxonomy" id="1314781"/>
    <lineage>
        <taxon>Eukaryota</taxon>
        <taxon>Fungi</taxon>
        <taxon>Dikarya</taxon>
        <taxon>Basidiomycota</taxon>
        <taxon>Agaricomycotina</taxon>
        <taxon>Agaricomycetes</taxon>
        <taxon>Auriculariales</taxon>
        <taxon>Exidiaceae</taxon>
        <taxon>Exidia</taxon>
    </lineage>
</organism>
<dbReference type="InterPro" id="IPR006710">
    <property type="entry name" value="Glyco_hydro_43"/>
</dbReference>
<dbReference type="InterPro" id="IPR023296">
    <property type="entry name" value="Glyco_hydro_beta-prop_sf"/>
</dbReference>
<dbReference type="InParanoid" id="A0A165PYH0"/>
<feature type="compositionally biased region" description="Basic residues" evidence="10">
    <location>
        <begin position="390"/>
        <end position="401"/>
    </location>
</feature>
<evidence type="ECO:0000313" key="13">
    <source>
        <dbReference type="Proteomes" id="UP000077266"/>
    </source>
</evidence>
<keyword evidence="5 7" id="KW-0378">Hydrolase</keyword>
<dbReference type="EC" id="3.2.1.99" evidence="4 7"/>
<name>A0A165PYH0_EXIGL</name>
<dbReference type="PANTHER" id="PTHR43301:SF3">
    <property type="entry name" value="ARABINAN ENDO-1,5-ALPHA-L-ARABINOSIDASE A-RELATED"/>
    <property type="match status" value="1"/>
</dbReference>
<dbReference type="OrthoDB" id="195678at2759"/>
<evidence type="ECO:0000256" key="3">
    <source>
        <dbReference type="ARBA" id="ARBA00009865"/>
    </source>
</evidence>
<dbReference type="PIRSF" id="PIRSF026534">
    <property type="entry name" value="Endo_alpha-L-arabinosidase"/>
    <property type="match status" value="1"/>
</dbReference>
<dbReference type="GO" id="GO:0046558">
    <property type="term" value="F:arabinan endo-1,5-alpha-L-arabinosidase activity"/>
    <property type="evidence" value="ECO:0007669"/>
    <property type="project" value="UniProtKB-EC"/>
</dbReference>
<keyword evidence="11" id="KW-0732">Signal</keyword>
<gene>
    <name evidence="12" type="ORF">EXIGLDRAFT_759550</name>
</gene>
<evidence type="ECO:0000256" key="4">
    <source>
        <dbReference type="ARBA" id="ARBA00012586"/>
    </source>
</evidence>
<dbReference type="SUPFAM" id="SSF75005">
    <property type="entry name" value="Arabinanase/levansucrase/invertase"/>
    <property type="match status" value="1"/>
</dbReference>
<evidence type="ECO:0000256" key="5">
    <source>
        <dbReference type="ARBA" id="ARBA00022801"/>
    </source>
</evidence>
<evidence type="ECO:0000256" key="6">
    <source>
        <dbReference type="ARBA" id="ARBA00023295"/>
    </source>
</evidence>
<dbReference type="Proteomes" id="UP000077266">
    <property type="component" value="Unassembled WGS sequence"/>
</dbReference>
<dbReference type="InterPro" id="IPR016840">
    <property type="entry name" value="Glyco_hydro_43_endo_a_Ara-ase"/>
</dbReference>
<evidence type="ECO:0000256" key="11">
    <source>
        <dbReference type="SAM" id="SignalP"/>
    </source>
</evidence>
<dbReference type="GO" id="GO:0031222">
    <property type="term" value="P:arabinan catabolic process"/>
    <property type="evidence" value="ECO:0007669"/>
    <property type="project" value="UniProtKB-UniPathway"/>
</dbReference>
<reference evidence="12 13" key="1">
    <citation type="journal article" date="2016" name="Mol. Biol. Evol.">
        <title>Comparative Genomics of Early-Diverging Mushroom-Forming Fungi Provides Insights into the Origins of Lignocellulose Decay Capabilities.</title>
        <authorList>
            <person name="Nagy L.G."/>
            <person name="Riley R."/>
            <person name="Tritt A."/>
            <person name="Adam C."/>
            <person name="Daum C."/>
            <person name="Floudas D."/>
            <person name="Sun H."/>
            <person name="Yadav J.S."/>
            <person name="Pangilinan J."/>
            <person name="Larsson K.H."/>
            <person name="Matsuura K."/>
            <person name="Barry K."/>
            <person name="Labutti K."/>
            <person name="Kuo R."/>
            <person name="Ohm R.A."/>
            <person name="Bhattacharya S.S."/>
            <person name="Shirouzu T."/>
            <person name="Yoshinaga Y."/>
            <person name="Martin F.M."/>
            <person name="Grigoriev I.V."/>
            <person name="Hibbett D.S."/>
        </authorList>
    </citation>
    <scope>NUCLEOTIDE SEQUENCE [LARGE SCALE GENOMIC DNA]</scope>
    <source>
        <strain evidence="12 13">HHB12029</strain>
    </source>
</reference>
<comment type="similarity">
    <text evidence="3 7">Belongs to the glycosyl hydrolase 43 family.</text>
</comment>
<comment type="pathway">
    <text evidence="2 7">Glycan metabolism; L-arabinan degradation.</text>
</comment>
<dbReference type="AlphaFoldDB" id="A0A165PYH0"/>
<sequence length="401" mass="42889">MRLSLQFSLLLAQSLFALSALAVPNPIPGSDTVQVRDPAIWYNPDSKKYFVFATDDGIKVFQSPSITGPWTRSGSVLSSGDTGKCSVIDHPGRCMNWAPDVTVVNGTYTVYYSVSSLGSSDSAIGVAQSPTMEEGTWNDLGEVIRSTSGGNFNAIDPNLIDADGLKLTFGSYWDGMFQIPMTDFKTPAAGLPGTHLAGSGGRPAEGGFVYKSPDSDFYFMFFSDGITPLGGASSRPDPGKEYKVRVGRSTSPSGPFVDKDNNDLTVNQDPETGYLLLGSHDNIYAPGGQSIFRDPVSNHDMIVYHYVKQDDPVGGPSYLGLNYLDFTSGWPELIDIEPVQPAPEPAPEPTPTPTPEPVPAPTATPEPAPAPEPTATPEPAPPAPTATCAKKMRSRFRRRST</sequence>
<dbReference type="Pfam" id="PF04616">
    <property type="entry name" value="Glyco_hydro_43"/>
    <property type="match status" value="1"/>
</dbReference>
<evidence type="ECO:0000256" key="7">
    <source>
        <dbReference type="PIRNR" id="PIRNR026534"/>
    </source>
</evidence>
<feature type="active site" description="Proton acceptor" evidence="8">
    <location>
        <position position="37"/>
    </location>
</feature>
<feature type="compositionally biased region" description="Pro residues" evidence="10">
    <location>
        <begin position="340"/>
        <end position="384"/>
    </location>
</feature>
<feature type="region of interest" description="Disordered" evidence="10">
    <location>
        <begin position="232"/>
        <end position="263"/>
    </location>
</feature>
<evidence type="ECO:0000256" key="9">
    <source>
        <dbReference type="PIRSR" id="PIRSR606710-2"/>
    </source>
</evidence>
<evidence type="ECO:0000313" key="12">
    <source>
        <dbReference type="EMBL" id="KZW02836.1"/>
    </source>
</evidence>
<feature type="active site" description="Proton donor" evidence="8">
    <location>
        <position position="205"/>
    </location>
</feature>
<feature type="region of interest" description="Disordered" evidence="10">
    <location>
        <begin position="337"/>
        <end position="401"/>
    </location>
</feature>
<keyword evidence="13" id="KW-1185">Reference proteome</keyword>
<evidence type="ECO:0000256" key="1">
    <source>
        <dbReference type="ARBA" id="ARBA00000375"/>
    </source>
</evidence>
<feature type="chain" id="PRO_5007864444" description="Arabinan endo-1,5-alpha-L-arabinosidase" evidence="11">
    <location>
        <begin position="23"/>
        <end position="401"/>
    </location>
</feature>
<proteinExistence type="inferred from homology"/>
<comment type="catalytic activity">
    <reaction evidence="1 7">
        <text>Endohydrolysis of (1-&gt;5)-alpha-arabinofuranosidic linkages in (1-&gt;5)-arabinans.</text>
        <dbReference type="EC" id="3.2.1.99"/>
    </reaction>
</comment>
<dbReference type="PANTHER" id="PTHR43301">
    <property type="entry name" value="ARABINAN ENDO-1,5-ALPHA-L-ARABINOSIDASE"/>
    <property type="match status" value="1"/>
</dbReference>
<dbReference type="EMBL" id="KV425886">
    <property type="protein sequence ID" value="KZW02836.1"/>
    <property type="molecule type" value="Genomic_DNA"/>
</dbReference>
<evidence type="ECO:0000256" key="10">
    <source>
        <dbReference type="SAM" id="MobiDB-lite"/>
    </source>
</evidence>
<dbReference type="CDD" id="cd18831">
    <property type="entry name" value="GH43_AnAbnA-like"/>
    <property type="match status" value="1"/>
</dbReference>
<protein>
    <recommendedName>
        <fullName evidence="4 7">Arabinan endo-1,5-alpha-L-arabinosidase</fullName>
        <ecNumber evidence="4 7">3.2.1.99</ecNumber>
    </recommendedName>
</protein>
<keyword evidence="6 7" id="KW-0326">Glycosidase</keyword>
<feature type="signal peptide" evidence="11">
    <location>
        <begin position="1"/>
        <end position="22"/>
    </location>
</feature>
<dbReference type="InterPro" id="IPR050727">
    <property type="entry name" value="GH43_arabinanases"/>
</dbReference>
<dbReference type="UniPathway" id="UPA00667"/>
<accession>A0A165PYH0</accession>
<evidence type="ECO:0000256" key="2">
    <source>
        <dbReference type="ARBA" id="ARBA00004834"/>
    </source>
</evidence>
<evidence type="ECO:0000256" key="8">
    <source>
        <dbReference type="PIRSR" id="PIRSR606710-1"/>
    </source>
</evidence>
<dbReference type="Gene3D" id="2.115.10.20">
    <property type="entry name" value="Glycosyl hydrolase domain, family 43"/>
    <property type="match status" value="1"/>
</dbReference>
<dbReference type="STRING" id="1314781.A0A165PYH0"/>